<dbReference type="PANTHER" id="PTHR42776">
    <property type="entry name" value="SERINE PEPTIDASE S9 FAMILY MEMBER"/>
    <property type="match status" value="1"/>
</dbReference>
<dbReference type="InterPro" id="IPR029058">
    <property type="entry name" value="AB_hydrolase_fold"/>
</dbReference>
<sequence length="77" mass="8787">MTYIKKAKTPTLVLVGESDGEAPAPQSFQFWHALKALGVPTQLVVYADEGHSFEQFEDIIEVSARTMEWFEQWMPAR</sequence>
<name>A0A4U3LBT8_9BACT</name>
<dbReference type="SUPFAM" id="SSF53474">
    <property type="entry name" value="alpha/beta-Hydrolases"/>
    <property type="match status" value="1"/>
</dbReference>
<dbReference type="GO" id="GO:0004252">
    <property type="term" value="F:serine-type endopeptidase activity"/>
    <property type="evidence" value="ECO:0007669"/>
    <property type="project" value="TreeGrafter"/>
</dbReference>
<keyword evidence="1" id="KW-0378">Hydrolase</keyword>
<dbReference type="GO" id="GO:0006508">
    <property type="term" value="P:proteolysis"/>
    <property type="evidence" value="ECO:0007669"/>
    <property type="project" value="InterPro"/>
</dbReference>
<dbReference type="Pfam" id="PF00326">
    <property type="entry name" value="Peptidase_S9"/>
    <property type="match status" value="1"/>
</dbReference>
<dbReference type="AlphaFoldDB" id="A0A4U3LBT8"/>
<dbReference type="Gene3D" id="3.40.50.1820">
    <property type="entry name" value="alpha/beta hydrolase"/>
    <property type="match status" value="1"/>
</dbReference>
<dbReference type="InterPro" id="IPR001375">
    <property type="entry name" value="Peptidase_S9_cat"/>
</dbReference>
<organism evidence="3 4">
    <name type="scientific">Ilyomonas limi</name>
    <dbReference type="NCBI Taxonomy" id="2575867"/>
    <lineage>
        <taxon>Bacteria</taxon>
        <taxon>Pseudomonadati</taxon>
        <taxon>Bacteroidota</taxon>
        <taxon>Chitinophagia</taxon>
        <taxon>Chitinophagales</taxon>
        <taxon>Chitinophagaceae</taxon>
        <taxon>Ilyomonas</taxon>
    </lineage>
</organism>
<evidence type="ECO:0000313" key="3">
    <source>
        <dbReference type="EMBL" id="TKK71994.1"/>
    </source>
</evidence>
<protein>
    <recommendedName>
        <fullName evidence="2">Peptidase S9 prolyl oligopeptidase catalytic domain-containing protein</fullName>
    </recommendedName>
</protein>
<comment type="caution">
    <text evidence="3">The sequence shown here is derived from an EMBL/GenBank/DDBJ whole genome shotgun (WGS) entry which is preliminary data.</text>
</comment>
<evidence type="ECO:0000313" key="4">
    <source>
        <dbReference type="Proteomes" id="UP000305848"/>
    </source>
</evidence>
<dbReference type="PANTHER" id="PTHR42776:SF4">
    <property type="entry name" value="ACYLAMINO-ACID-RELEASING ENZYME"/>
    <property type="match status" value="1"/>
</dbReference>
<dbReference type="Proteomes" id="UP000305848">
    <property type="component" value="Unassembled WGS sequence"/>
</dbReference>
<feature type="domain" description="Peptidase S9 prolyl oligopeptidase catalytic" evidence="2">
    <location>
        <begin position="5"/>
        <end position="74"/>
    </location>
</feature>
<dbReference type="EMBL" id="SZQL01000001">
    <property type="protein sequence ID" value="TKK71994.1"/>
    <property type="molecule type" value="Genomic_DNA"/>
</dbReference>
<gene>
    <name evidence="3" type="ORF">FC093_03000</name>
</gene>
<evidence type="ECO:0000259" key="2">
    <source>
        <dbReference type="Pfam" id="PF00326"/>
    </source>
</evidence>
<evidence type="ECO:0000256" key="1">
    <source>
        <dbReference type="ARBA" id="ARBA00022801"/>
    </source>
</evidence>
<keyword evidence="4" id="KW-1185">Reference proteome</keyword>
<dbReference type="RefSeq" id="WP_137260234.1">
    <property type="nucleotide sequence ID" value="NZ_SZQL01000001.1"/>
</dbReference>
<dbReference type="OrthoDB" id="9777975at2"/>
<accession>A0A4U3LBT8</accession>
<reference evidence="3 4" key="1">
    <citation type="submission" date="2019-05" db="EMBL/GenBank/DDBJ databases">
        <title>Panacibacter sp. strain 17mud1-8 Genome sequencing and assembly.</title>
        <authorList>
            <person name="Chhetri G."/>
        </authorList>
    </citation>
    <scope>NUCLEOTIDE SEQUENCE [LARGE SCALE GENOMIC DNA]</scope>
    <source>
        <strain evidence="3 4">17mud1-8</strain>
    </source>
</reference>
<proteinExistence type="predicted"/>